<gene>
    <name evidence="3" type="ORF">GJU40_04485</name>
</gene>
<dbReference type="EMBL" id="WKKI01000004">
    <property type="protein sequence ID" value="MRX71430.1"/>
    <property type="molecule type" value="Genomic_DNA"/>
</dbReference>
<dbReference type="AlphaFoldDB" id="A0A7X2IX69"/>
<dbReference type="RefSeq" id="WP_154306551.1">
    <property type="nucleotide sequence ID" value="NZ_WKKI01000004.1"/>
</dbReference>
<reference evidence="3 4" key="1">
    <citation type="submission" date="2019-11" db="EMBL/GenBank/DDBJ databases">
        <title>Bacillus lacus genome.</title>
        <authorList>
            <person name="Allen C.J."/>
            <person name="Newman J.D."/>
        </authorList>
    </citation>
    <scope>NUCLEOTIDE SEQUENCE [LARGE SCALE GENOMIC DNA]</scope>
    <source>
        <strain evidence="3 4">KCTC 33946</strain>
    </source>
</reference>
<name>A0A7X2IX69_9BACI</name>
<dbReference type="InterPro" id="IPR014717">
    <property type="entry name" value="Transl_elong_EF1B/ribsomal_bS6"/>
</dbReference>
<keyword evidence="2" id="KW-0472">Membrane</keyword>
<comment type="caution">
    <text evidence="3">The sequence shown here is derived from an EMBL/GenBank/DDBJ whole genome shotgun (WGS) entry which is preliminary data.</text>
</comment>
<keyword evidence="2" id="KW-0812">Transmembrane</keyword>
<feature type="compositionally biased region" description="Low complexity" evidence="1">
    <location>
        <begin position="123"/>
        <end position="136"/>
    </location>
</feature>
<keyword evidence="2" id="KW-1133">Transmembrane helix</keyword>
<keyword evidence="4" id="KW-1185">Reference proteome</keyword>
<accession>A0A7X2IX69</accession>
<dbReference type="Gene3D" id="3.30.70.60">
    <property type="match status" value="1"/>
</dbReference>
<dbReference type="OrthoDB" id="2427034at2"/>
<evidence type="ECO:0000256" key="2">
    <source>
        <dbReference type="SAM" id="Phobius"/>
    </source>
</evidence>
<evidence type="ECO:0000256" key="1">
    <source>
        <dbReference type="SAM" id="MobiDB-lite"/>
    </source>
</evidence>
<proteinExistence type="predicted"/>
<evidence type="ECO:0000313" key="4">
    <source>
        <dbReference type="Proteomes" id="UP000448867"/>
    </source>
</evidence>
<organism evidence="3 4">
    <name type="scientific">Metabacillus lacus</name>
    <dbReference type="NCBI Taxonomy" id="1983721"/>
    <lineage>
        <taxon>Bacteria</taxon>
        <taxon>Bacillati</taxon>
        <taxon>Bacillota</taxon>
        <taxon>Bacilli</taxon>
        <taxon>Bacillales</taxon>
        <taxon>Bacillaceae</taxon>
        <taxon>Metabacillus</taxon>
    </lineage>
</organism>
<evidence type="ECO:0000313" key="3">
    <source>
        <dbReference type="EMBL" id="MRX71430.1"/>
    </source>
</evidence>
<feature type="transmembrane region" description="Helical" evidence="2">
    <location>
        <begin position="12"/>
        <end position="31"/>
    </location>
</feature>
<dbReference type="Proteomes" id="UP000448867">
    <property type="component" value="Unassembled WGS sequence"/>
</dbReference>
<sequence length="263" mass="29297">MNNMWTKLYWMLLSFFGILLSVILAGYYFFFLTGIEREIESASSLLAAEKQLLESVAQNSEGQMINKQTAAELQKRIPVDPFEEQFLLELEKAEIISNTFITNLAFSESVFEIQPPEAEAAVSTESEQENAASSENGEVTEEAEASGGEAAFLPAGLEMLSVQANVTAANYYDMQQFLISLEKMQRIVQIEDLTITGQPEITSLEQDIGDYEFSVSLNSFYMPGLTELKNSLPGISAPVSSNKHNPFQNYLNDSAVITEEYEE</sequence>
<feature type="region of interest" description="Disordered" evidence="1">
    <location>
        <begin position="119"/>
        <end position="146"/>
    </location>
</feature>
<evidence type="ECO:0008006" key="5">
    <source>
        <dbReference type="Google" id="ProtNLM"/>
    </source>
</evidence>
<protein>
    <recommendedName>
        <fullName evidence="5">Pilus assembly protein PilO</fullName>
    </recommendedName>
</protein>